<evidence type="ECO:0000256" key="1">
    <source>
        <dbReference type="SAM" id="Phobius"/>
    </source>
</evidence>
<feature type="transmembrane region" description="Helical" evidence="1">
    <location>
        <begin position="179"/>
        <end position="196"/>
    </location>
</feature>
<reference evidence="3" key="1">
    <citation type="submission" date="2018-07" db="EMBL/GenBank/DDBJ databases">
        <authorList>
            <person name="Safronova V.I."/>
            <person name="Chirak E.R."/>
            <person name="Sazanova A.L."/>
        </authorList>
    </citation>
    <scope>NUCLEOTIDE SEQUENCE [LARGE SCALE GENOMIC DNA]</scope>
    <source>
        <strain evidence="3">RCAM04685</strain>
    </source>
</reference>
<accession>A0A370LBA5</accession>
<dbReference type="AlphaFoldDB" id="A0A370LBA5"/>
<sequence length="249" mass="27711">MNEVRIAVFVFLCLTGASLGALFFYEKLPAHQRQDDTHNVMRLIANIFVVMTSLVLGLMISSAKGRFDAVNRDVHSYATGLILLDRMLVLYGPEAGDARQRLVAYAQRAANGHWTAEGGLSDKTSERLLQEIGTSLRALEPRAEPQLSIWNDIREQYRKVLELRWSLVEQAEGSIPRPLVLMLVAWLMLIFATFGFRAPRNAVIVTSFVAAATLIGGAIYLIVDMDAPFEGPIQISPAPLQRALTEMRQ</sequence>
<organism evidence="2 3">
    <name type="scientific">Bosea caraganae</name>
    <dbReference type="NCBI Taxonomy" id="2763117"/>
    <lineage>
        <taxon>Bacteria</taxon>
        <taxon>Pseudomonadati</taxon>
        <taxon>Pseudomonadota</taxon>
        <taxon>Alphaproteobacteria</taxon>
        <taxon>Hyphomicrobiales</taxon>
        <taxon>Boseaceae</taxon>
        <taxon>Bosea</taxon>
    </lineage>
</organism>
<evidence type="ECO:0000313" key="3">
    <source>
        <dbReference type="Proteomes" id="UP000255207"/>
    </source>
</evidence>
<keyword evidence="1" id="KW-0812">Transmembrane</keyword>
<name>A0A370LBA5_9HYPH</name>
<protein>
    <submittedName>
        <fullName evidence="2">DUF4239 domain-containing protein</fullName>
    </submittedName>
</protein>
<evidence type="ECO:0000313" key="2">
    <source>
        <dbReference type="EMBL" id="RDJ29168.1"/>
    </source>
</evidence>
<keyword evidence="1" id="KW-0472">Membrane</keyword>
<dbReference type="OrthoDB" id="4760162at2"/>
<dbReference type="Pfam" id="PF14023">
    <property type="entry name" value="Bestrophin-like"/>
    <property type="match status" value="1"/>
</dbReference>
<keyword evidence="1" id="KW-1133">Transmembrane helix</keyword>
<dbReference type="Proteomes" id="UP000255207">
    <property type="component" value="Unassembled WGS sequence"/>
</dbReference>
<dbReference type="EMBL" id="QQTP01000001">
    <property type="protein sequence ID" value="RDJ29168.1"/>
    <property type="molecule type" value="Genomic_DNA"/>
</dbReference>
<keyword evidence="3" id="KW-1185">Reference proteome</keyword>
<feature type="transmembrane region" description="Helical" evidence="1">
    <location>
        <begin position="40"/>
        <end position="62"/>
    </location>
</feature>
<proteinExistence type="predicted"/>
<feature type="transmembrane region" description="Helical" evidence="1">
    <location>
        <begin position="202"/>
        <end position="223"/>
    </location>
</feature>
<feature type="transmembrane region" description="Helical" evidence="1">
    <location>
        <begin position="6"/>
        <end position="28"/>
    </location>
</feature>
<dbReference type="InterPro" id="IPR025333">
    <property type="entry name" value="DUF4239"/>
</dbReference>
<comment type="caution">
    <text evidence="2">The sequence shown here is derived from an EMBL/GenBank/DDBJ whole genome shotgun (WGS) entry which is preliminary data.</text>
</comment>
<gene>
    <name evidence="2" type="ORF">DWE98_00895</name>
</gene>